<accession>A0ABR0EKQ6</accession>
<dbReference type="Proteomes" id="UP001305779">
    <property type="component" value="Unassembled WGS sequence"/>
</dbReference>
<proteinExistence type="predicted"/>
<evidence type="ECO:0000256" key="1">
    <source>
        <dbReference type="SAM" id="MobiDB-lite"/>
    </source>
</evidence>
<protein>
    <submittedName>
        <fullName evidence="2">Uncharacterized protein</fullName>
    </submittedName>
</protein>
<sequence>MATSTNATNGDSATYFFQIHGLQPLPDKDTRRDSRDRWLPPKKEGSNRLLQFEGQPIPVKLMFYHDGASTTLLGDQQVAALRTRAVPYKTYSLYHARGVFWIVDYDVTRHKVGDGKHDEDDADESSSGDEDNGAYDDWSELTFGPANIEEHPFLSYAGHHQNTRRLLAQRRGQDWVQHLIPDRYQSHFTATDGKSGGLVGELPLLIGLAAMSLPVQGWPGVLPQTIVNPPQSRRSWRISQVQKDHVDRGTQWIDKRGVLVKVFRDVQGSSEDELEQYEHGVYGPILA</sequence>
<organism evidence="2 3">
    <name type="scientific">Zasmidium cellare</name>
    <name type="common">Wine cellar mold</name>
    <name type="synonym">Racodium cellare</name>
    <dbReference type="NCBI Taxonomy" id="395010"/>
    <lineage>
        <taxon>Eukaryota</taxon>
        <taxon>Fungi</taxon>
        <taxon>Dikarya</taxon>
        <taxon>Ascomycota</taxon>
        <taxon>Pezizomycotina</taxon>
        <taxon>Dothideomycetes</taxon>
        <taxon>Dothideomycetidae</taxon>
        <taxon>Mycosphaerellales</taxon>
        <taxon>Mycosphaerellaceae</taxon>
        <taxon>Zasmidium</taxon>
    </lineage>
</organism>
<evidence type="ECO:0000313" key="2">
    <source>
        <dbReference type="EMBL" id="KAK4501718.1"/>
    </source>
</evidence>
<evidence type="ECO:0000313" key="3">
    <source>
        <dbReference type="Proteomes" id="UP001305779"/>
    </source>
</evidence>
<feature type="compositionally biased region" description="Acidic residues" evidence="1">
    <location>
        <begin position="120"/>
        <end position="136"/>
    </location>
</feature>
<dbReference type="EMBL" id="JAXOVC010000005">
    <property type="protein sequence ID" value="KAK4501718.1"/>
    <property type="molecule type" value="Genomic_DNA"/>
</dbReference>
<gene>
    <name evidence="2" type="ORF">PRZ48_007527</name>
</gene>
<name>A0ABR0EKQ6_ZASCE</name>
<feature type="region of interest" description="Disordered" evidence="1">
    <location>
        <begin position="113"/>
        <end position="136"/>
    </location>
</feature>
<reference evidence="2 3" key="1">
    <citation type="journal article" date="2023" name="G3 (Bethesda)">
        <title>A chromosome-level genome assembly of Zasmidium syzygii isolated from banana leaves.</title>
        <authorList>
            <person name="van Westerhoven A.C."/>
            <person name="Mehrabi R."/>
            <person name="Talebi R."/>
            <person name="Steentjes M.B.F."/>
            <person name="Corcolon B."/>
            <person name="Chong P.A."/>
            <person name="Kema G.H.J."/>
            <person name="Seidl M.F."/>
        </authorList>
    </citation>
    <scope>NUCLEOTIDE SEQUENCE [LARGE SCALE GENOMIC DNA]</scope>
    <source>
        <strain evidence="2 3">P124</strain>
    </source>
</reference>
<feature type="region of interest" description="Disordered" evidence="1">
    <location>
        <begin position="26"/>
        <end position="46"/>
    </location>
</feature>
<keyword evidence="3" id="KW-1185">Reference proteome</keyword>
<comment type="caution">
    <text evidence="2">The sequence shown here is derived from an EMBL/GenBank/DDBJ whole genome shotgun (WGS) entry which is preliminary data.</text>
</comment>